<feature type="transmembrane region" description="Helical" evidence="1">
    <location>
        <begin position="173"/>
        <end position="194"/>
    </location>
</feature>
<feature type="transmembrane region" description="Helical" evidence="1">
    <location>
        <begin position="58"/>
        <end position="77"/>
    </location>
</feature>
<evidence type="ECO:0008006" key="4">
    <source>
        <dbReference type="Google" id="ProtNLM"/>
    </source>
</evidence>
<accession>A0ABU1L740</accession>
<dbReference type="Proteomes" id="UP001185254">
    <property type="component" value="Unassembled WGS sequence"/>
</dbReference>
<dbReference type="RefSeq" id="WP_310071117.1">
    <property type="nucleotide sequence ID" value="NZ_JAVDQN010000006.1"/>
</dbReference>
<keyword evidence="3" id="KW-1185">Reference proteome</keyword>
<keyword evidence="1" id="KW-1133">Transmembrane helix</keyword>
<feature type="transmembrane region" description="Helical" evidence="1">
    <location>
        <begin position="89"/>
        <end position="113"/>
    </location>
</feature>
<sequence>MIPSHRYVVAFVINVVLPTAVYRAMLPHAGLAVALLASALPLIAWMGVDFLRSRHVDALSAIVLAGIALSLLLLISQPAAWLRAAREPLVSGVIGVLFLCSLALRRPLVFYLARSTLSREHERRELEFDAMWASRPALARSIRLMTAVWGIGLVGENAMRLGIASMLDGRDPHWLSLCIRYVTYGGLMAWTVAYRRLYIKRQ</sequence>
<name>A0ABU1L740_9BURK</name>
<evidence type="ECO:0000313" key="3">
    <source>
        <dbReference type="Proteomes" id="UP001185254"/>
    </source>
</evidence>
<gene>
    <name evidence="2" type="ORF">J2776_005765</name>
</gene>
<dbReference type="NCBIfam" id="NF041646">
    <property type="entry name" value="VC0807_fam"/>
    <property type="match status" value="1"/>
</dbReference>
<evidence type="ECO:0000256" key="1">
    <source>
        <dbReference type="SAM" id="Phobius"/>
    </source>
</evidence>
<feature type="transmembrane region" description="Helical" evidence="1">
    <location>
        <begin position="144"/>
        <end position="167"/>
    </location>
</feature>
<keyword evidence="1" id="KW-0472">Membrane</keyword>
<comment type="caution">
    <text evidence="2">The sequence shown here is derived from an EMBL/GenBank/DDBJ whole genome shotgun (WGS) entry which is preliminary data.</text>
</comment>
<proteinExistence type="predicted"/>
<feature type="transmembrane region" description="Helical" evidence="1">
    <location>
        <begin position="31"/>
        <end position="51"/>
    </location>
</feature>
<protein>
    <recommendedName>
        <fullName evidence="4">Transmembrane protein</fullName>
    </recommendedName>
</protein>
<organism evidence="2 3">
    <name type="scientific">Paraburkholderia caledonica</name>
    <dbReference type="NCBI Taxonomy" id="134536"/>
    <lineage>
        <taxon>Bacteria</taxon>
        <taxon>Pseudomonadati</taxon>
        <taxon>Pseudomonadota</taxon>
        <taxon>Betaproteobacteria</taxon>
        <taxon>Burkholderiales</taxon>
        <taxon>Burkholderiaceae</taxon>
        <taxon>Paraburkholderia</taxon>
    </lineage>
</organism>
<feature type="transmembrane region" description="Helical" evidence="1">
    <location>
        <begin position="7"/>
        <end position="25"/>
    </location>
</feature>
<keyword evidence="1" id="KW-0812">Transmembrane</keyword>
<dbReference type="EMBL" id="JAVDQN010000006">
    <property type="protein sequence ID" value="MDR6379043.1"/>
    <property type="molecule type" value="Genomic_DNA"/>
</dbReference>
<reference evidence="2 3" key="1">
    <citation type="submission" date="2023-07" db="EMBL/GenBank/DDBJ databases">
        <title>Sorghum-associated microbial communities from plants grown in Nebraska, USA.</title>
        <authorList>
            <person name="Schachtman D."/>
        </authorList>
    </citation>
    <scope>NUCLEOTIDE SEQUENCE [LARGE SCALE GENOMIC DNA]</scope>
    <source>
        <strain evidence="2 3">DS1039</strain>
    </source>
</reference>
<evidence type="ECO:0000313" key="2">
    <source>
        <dbReference type="EMBL" id="MDR6379043.1"/>
    </source>
</evidence>